<dbReference type="Proteomes" id="UP001164726">
    <property type="component" value="Chromosome"/>
</dbReference>
<dbReference type="AlphaFoldDB" id="A0A9E8M259"/>
<keyword evidence="1" id="KW-0472">Membrane</keyword>
<feature type="transmembrane region" description="Helical" evidence="1">
    <location>
        <begin position="6"/>
        <end position="23"/>
    </location>
</feature>
<keyword evidence="1" id="KW-1133">Transmembrane helix</keyword>
<keyword evidence="1" id="KW-0812">Transmembrane</keyword>
<protein>
    <submittedName>
        <fullName evidence="2">FeoB-associated Cys-rich membrane protein</fullName>
    </submittedName>
</protein>
<dbReference type="EMBL" id="CP106877">
    <property type="protein sequence ID" value="WAA13851.1"/>
    <property type="molecule type" value="Genomic_DNA"/>
</dbReference>
<evidence type="ECO:0000313" key="3">
    <source>
        <dbReference type="Proteomes" id="UP001164726"/>
    </source>
</evidence>
<evidence type="ECO:0000256" key="1">
    <source>
        <dbReference type="SAM" id="Phobius"/>
    </source>
</evidence>
<sequence>MLIDFLLGGAIFSYAIWALVKHIKKTKAGKCASCALKDYCQSSCIHDLNKK</sequence>
<keyword evidence="3" id="KW-1185">Reference proteome</keyword>
<evidence type="ECO:0000313" key="2">
    <source>
        <dbReference type="EMBL" id="WAA13851.1"/>
    </source>
</evidence>
<reference evidence="2" key="1">
    <citation type="submission" date="2022-09" db="EMBL/GenBank/DDBJ databases">
        <title>Complete Genomes of Fervidibacillus albus and Fervidibacillus halotolerans isolated from tidal flat sediments.</title>
        <authorList>
            <person name="Kwon K.K."/>
            <person name="Yang S.-H."/>
            <person name="Park M.J."/>
            <person name="Oh H.-M."/>
        </authorList>
    </citation>
    <scope>NUCLEOTIDE SEQUENCE</scope>
    <source>
        <strain evidence="2">MEBiC13594</strain>
    </source>
</reference>
<organism evidence="2 3">
    <name type="scientific">Fervidibacillus halotolerans</name>
    <dbReference type="NCBI Taxonomy" id="2980027"/>
    <lineage>
        <taxon>Bacteria</taxon>
        <taxon>Bacillati</taxon>
        <taxon>Bacillota</taxon>
        <taxon>Bacilli</taxon>
        <taxon>Bacillales</taxon>
        <taxon>Bacillaceae</taxon>
        <taxon>Fervidibacillus</taxon>
    </lineage>
</organism>
<dbReference type="KEGG" id="fhl:OE105_01015"/>
<gene>
    <name evidence="2" type="ORF">OE105_01015</name>
</gene>
<accession>A0A9E8M259</accession>
<proteinExistence type="predicted"/>
<dbReference type="Pfam" id="PF12669">
    <property type="entry name" value="FeoB_associated"/>
    <property type="match status" value="1"/>
</dbReference>
<name>A0A9E8M259_9BACI</name>